<gene>
    <name evidence="1" type="ORF">ANN_28055</name>
</gene>
<dbReference type="EMBL" id="JAJSOF020000043">
    <property type="protein sequence ID" value="KAJ4425440.1"/>
    <property type="molecule type" value="Genomic_DNA"/>
</dbReference>
<protein>
    <submittedName>
        <fullName evidence="1">Uncharacterized protein</fullName>
    </submittedName>
</protein>
<organism evidence="1 2">
    <name type="scientific">Periplaneta americana</name>
    <name type="common">American cockroach</name>
    <name type="synonym">Blatta americana</name>
    <dbReference type="NCBI Taxonomy" id="6978"/>
    <lineage>
        <taxon>Eukaryota</taxon>
        <taxon>Metazoa</taxon>
        <taxon>Ecdysozoa</taxon>
        <taxon>Arthropoda</taxon>
        <taxon>Hexapoda</taxon>
        <taxon>Insecta</taxon>
        <taxon>Pterygota</taxon>
        <taxon>Neoptera</taxon>
        <taxon>Polyneoptera</taxon>
        <taxon>Dictyoptera</taxon>
        <taxon>Blattodea</taxon>
        <taxon>Blattoidea</taxon>
        <taxon>Blattidae</taxon>
        <taxon>Blattinae</taxon>
        <taxon>Periplaneta</taxon>
    </lineage>
</organism>
<evidence type="ECO:0000313" key="2">
    <source>
        <dbReference type="Proteomes" id="UP001148838"/>
    </source>
</evidence>
<accession>A0ABQ8RUT6</accession>
<dbReference type="PANTHER" id="PTHR47331:SF5">
    <property type="entry name" value="RIBONUCLEASE H"/>
    <property type="match status" value="1"/>
</dbReference>
<sequence>MPAVYVKYKKEDIPFGMELADPTFNKPGKIDLLIGAELFFQILRPEARVDVNDSLSMHNTKLGDNLEQQLQRFWELEDIPERTRTTEECEKHFVATTTRNQTGRFVVRLPQYPNHQQLGESFEEAYNRLQQMERCFQGQPLLQEEYCKFMTDYEQLGHMREIDTKKEEEDKASCYLPHHAVFKNSGEERNRVVDASSKTTEGTLSAPFQAIQCLQMPAEEISRRYPLASNSAERFLHE</sequence>
<dbReference type="PANTHER" id="PTHR47331">
    <property type="entry name" value="PHD-TYPE DOMAIN-CONTAINING PROTEIN"/>
    <property type="match status" value="1"/>
</dbReference>
<keyword evidence="2" id="KW-1185">Reference proteome</keyword>
<reference evidence="1 2" key="1">
    <citation type="journal article" date="2022" name="Allergy">
        <title>Genome assembly and annotation of Periplaneta americana reveal a comprehensive cockroach allergen profile.</title>
        <authorList>
            <person name="Wang L."/>
            <person name="Xiong Q."/>
            <person name="Saelim N."/>
            <person name="Wang L."/>
            <person name="Nong W."/>
            <person name="Wan A.T."/>
            <person name="Shi M."/>
            <person name="Liu X."/>
            <person name="Cao Q."/>
            <person name="Hui J.H.L."/>
            <person name="Sookrung N."/>
            <person name="Leung T.F."/>
            <person name="Tungtrongchitr A."/>
            <person name="Tsui S.K.W."/>
        </authorList>
    </citation>
    <scope>NUCLEOTIDE SEQUENCE [LARGE SCALE GENOMIC DNA]</scope>
    <source>
        <strain evidence="1">PWHHKU_190912</strain>
    </source>
</reference>
<comment type="caution">
    <text evidence="1">The sequence shown here is derived from an EMBL/GenBank/DDBJ whole genome shotgun (WGS) entry which is preliminary data.</text>
</comment>
<dbReference type="Proteomes" id="UP001148838">
    <property type="component" value="Unassembled WGS sequence"/>
</dbReference>
<evidence type="ECO:0000313" key="1">
    <source>
        <dbReference type="EMBL" id="KAJ4425440.1"/>
    </source>
</evidence>
<name>A0ABQ8RUT6_PERAM</name>
<proteinExistence type="predicted"/>